<name>A0A4Z0MT58_9BACT</name>
<dbReference type="RefSeq" id="WP_135528638.1">
    <property type="nucleotide sequence ID" value="NZ_SRKZ01000001.1"/>
</dbReference>
<gene>
    <name evidence="2" type="ORF">EU557_01435</name>
</gene>
<proteinExistence type="predicted"/>
<accession>A0A4Z0MT58</accession>
<keyword evidence="3" id="KW-1185">Reference proteome</keyword>
<protein>
    <submittedName>
        <fullName evidence="2">Uncharacterized protein</fullName>
    </submittedName>
</protein>
<dbReference type="AlphaFoldDB" id="A0A4Z0MT58"/>
<feature type="compositionally biased region" description="Low complexity" evidence="1">
    <location>
        <begin position="64"/>
        <end position="86"/>
    </location>
</feature>
<dbReference type="PROSITE" id="PS51257">
    <property type="entry name" value="PROKAR_LIPOPROTEIN"/>
    <property type="match status" value="1"/>
</dbReference>
<dbReference type="OrthoDB" id="9813021at2"/>
<evidence type="ECO:0000313" key="2">
    <source>
        <dbReference type="EMBL" id="TGD82476.1"/>
    </source>
</evidence>
<reference evidence="2 3" key="1">
    <citation type="submission" date="2019-04" db="EMBL/GenBank/DDBJ databases">
        <authorList>
            <person name="Feng G."/>
            <person name="Zhang J."/>
            <person name="Zhu H."/>
        </authorList>
    </citation>
    <scope>NUCLEOTIDE SEQUENCE [LARGE SCALE GENOMIC DNA]</scope>
    <source>
        <strain evidence="2 3">JCM 19491</strain>
    </source>
</reference>
<dbReference type="EMBL" id="SRKZ01000001">
    <property type="protein sequence ID" value="TGD82476.1"/>
    <property type="molecule type" value="Genomic_DNA"/>
</dbReference>
<sequence length="270" mass="29262">MKKHNWSGINYLPQASSSCKGVAGLGHSPRYSCLKLGAVVCWLAILAACSDDKAPHQQAEPPLSEATTETKAASATAPDEAASNAAAGSRYQVVAGTAYFFDSPEPTVKPNGKYLLRGDVLIGEEERNGFVRTRFKTPKGATVTGWLKREELGQLAATTPVRNTTAPARSAVTPPDPNDDYSYEEPIAPVEPEKPALPAATGTQRAVVQVARSYFYDSPDLIQPRKAHCVQGDKVWLGEVRGDAVYVTFTNWEKVTSRGWMRRDALRSIP</sequence>
<evidence type="ECO:0000256" key="1">
    <source>
        <dbReference type="SAM" id="MobiDB-lite"/>
    </source>
</evidence>
<evidence type="ECO:0000313" key="3">
    <source>
        <dbReference type="Proteomes" id="UP000298284"/>
    </source>
</evidence>
<organism evidence="2 3">
    <name type="scientific">Hymenobacter wooponensis</name>
    <dbReference type="NCBI Taxonomy" id="1525360"/>
    <lineage>
        <taxon>Bacteria</taxon>
        <taxon>Pseudomonadati</taxon>
        <taxon>Bacteroidota</taxon>
        <taxon>Cytophagia</taxon>
        <taxon>Cytophagales</taxon>
        <taxon>Hymenobacteraceae</taxon>
        <taxon>Hymenobacter</taxon>
    </lineage>
</organism>
<feature type="region of interest" description="Disordered" evidence="1">
    <location>
        <begin position="54"/>
        <end position="86"/>
    </location>
</feature>
<comment type="caution">
    <text evidence="2">The sequence shown here is derived from an EMBL/GenBank/DDBJ whole genome shotgun (WGS) entry which is preliminary data.</text>
</comment>
<dbReference type="Proteomes" id="UP000298284">
    <property type="component" value="Unassembled WGS sequence"/>
</dbReference>